<dbReference type="EMBL" id="GGFJ01012693">
    <property type="protein sequence ID" value="MBW61834.1"/>
    <property type="molecule type" value="Transcribed_RNA"/>
</dbReference>
<reference evidence="1" key="1">
    <citation type="submission" date="2018-01" db="EMBL/GenBank/DDBJ databases">
        <title>An insight into the sialome of Amazonian anophelines.</title>
        <authorList>
            <person name="Ribeiro J.M."/>
            <person name="Scarpassa V."/>
            <person name="Calvo E."/>
        </authorList>
    </citation>
    <scope>NUCLEOTIDE SEQUENCE</scope>
    <source>
        <tissue evidence="1">Salivary glands</tissue>
    </source>
</reference>
<proteinExistence type="predicted"/>
<accession>A0A2M4C942</accession>
<dbReference type="AlphaFoldDB" id="A0A2M4C942"/>
<sequence>MGVAGSAVAGLVSIGSSAAGTAGCVARLLLAAPLVEGLLSPAAASEEEVELEPPPRCWNIIEMASISMEDVMRCSVEEVSPAPAAATVPVLREEVEG</sequence>
<evidence type="ECO:0000313" key="1">
    <source>
        <dbReference type="EMBL" id="MBW61834.1"/>
    </source>
</evidence>
<protein>
    <submittedName>
        <fullName evidence="1">Putative secreted protein</fullName>
    </submittedName>
</protein>
<name>A0A2M4C942_9DIPT</name>
<organism evidence="1">
    <name type="scientific">Anopheles marajoara</name>
    <dbReference type="NCBI Taxonomy" id="58244"/>
    <lineage>
        <taxon>Eukaryota</taxon>
        <taxon>Metazoa</taxon>
        <taxon>Ecdysozoa</taxon>
        <taxon>Arthropoda</taxon>
        <taxon>Hexapoda</taxon>
        <taxon>Insecta</taxon>
        <taxon>Pterygota</taxon>
        <taxon>Neoptera</taxon>
        <taxon>Endopterygota</taxon>
        <taxon>Diptera</taxon>
        <taxon>Nematocera</taxon>
        <taxon>Culicoidea</taxon>
        <taxon>Culicidae</taxon>
        <taxon>Anophelinae</taxon>
        <taxon>Anopheles</taxon>
    </lineage>
</organism>